<dbReference type="InterPro" id="IPR040570">
    <property type="entry name" value="LAL_C2"/>
</dbReference>
<dbReference type="SUPFAM" id="SSF56059">
    <property type="entry name" value="Glutathione synthetase ATP-binding domain-like"/>
    <property type="match status" value="1"/>
</dbReference>
<evidence type="ECO:0000259" key="5">
    <source>
        <dbReference type="PROSITE" id="PS50975"/>
    </source>
</evidence>
<dbReference type="Pfam" id="PF13535">
    <property type="entry name" value="ATP-grasp_4"/>
    <property type="match status" value="1"/>
</dbReference>
<dbReference type="InterPro" id="IPR011761">
    <property type="entry name" value="ATP-grasp"/>
</dbReference>
<dbReference type="PANTHER" id="PTHR43585">
    <property type="entry name" value="FUMIPYRROLE BIOSYNTHESIS PROTEIN C"/>
    <property type="match status" value="1"/>
</dbReference>
<sequence>MKKIMILGASILQLPAIKKAKQLGLYVIAVDMNPLAIGLRYADEFKIISVNEIDDVLVYAQSSNIDGIMTLASDMPMMTVATVSQKMKLNSVTVETAKHTTNKAAMRKRLDVKNIAIPKFDVVKNRVEFESALKKYTTKVIVKPSDNSGSRGIFLIHDTSNYEEVEDAYQHSITNSKNGVLLIEEFMEGTEVSVETISINGKCHVIQITDKLTTGAPHFVELGHAQPSKLSFDILQKIIELTQEAVEALGINIGPSHTEIIVTNDGPKIVEVGARLGGDNITTHLVPLSTGIDMVELCIRIAVGEEVTLNSSKHNSAVIKYFVTPQGTLEDFQGIEESLSIPGVKEVIINKSKGDQVGIIKSSVDRIGYVIATSDTVEDATLLCEKVMETVTFNIRVT</sequence>
<dbReference type="PROSITE" id="PS50975">
    <property type="entry name" value="ATP_GRASP"/>
    <property type="match status" value="1"/>
</dbReference>
<accession>A0A9J6ZD92</accession>
<feature type="domain" description="ATP-grasp" evidence="5">
    <location>
        <begin position="107"/>
        <end position="303"/>
    </location>
</feature>
<dbReference type="KEGG" id="plig:NAG76_19620"/>
<keyword evidence="1" id="KW-0436">Ligase</keyword>
<dbReference type="GO" id="GO:0046872">
    <property type="term" value="F:metal ion binding"/>
    <property type="evidence" value="ECO:0007669"/>
    <property type="project" value="InterPro"/>
</dbReference>
<proteinExistence type="predicted"/>
<reference evidence="6" key="1">
    <citation type="submission" date="2022-05" db="EMBL/GenBank/DDBJ databases">
        <title>Novel bacterial taxa in a minimal lignocellulolytic consortium and its capacity to transform plastics disclosed by genome-resolved metagenomics.</title>
        <authorList>
            <person name="Rodriguez C.A.D."/>
            <person name="Diaz-Garcia L."/>
            <person name="Herrera K."/>
            <person name="Tarazona N.A."/>
            <person name="Sproer C."/>
            <person name="Overmann J."/>
            <person name="Jimenez D.J."/>
        </authorList>
    </citation>
    <scope>NUCLEOTIDE SEQUENCE</scope>
    <source>
        <strain evidence="6">MAG5</strain>
    </source>
</reference>
<keyword evidence="2 4" id="KW-0547">Nucleotide-binding</keyword>
<dbReference type="Pfam" id="PF18603">
    <property type="entry name" value="LAL_C2"/>
    <property type="match status" value="1"/>
</dbReference>
<dbReference type="PANTHER" id="PTHR43585:SF2">
    <property type="entry name" value="ATP-GRASP ENZYME FSQD"/>
    <property type="match status" value="1"/>
</dbReference>
<dbReference type="Gene3D" id="3.30.470.20">
    <property type="entry name" value="ATP-grasp fold, B domain"/>
    <property type="match status" value="1"/>
</dbReference>
<dbReference type="Proteomes" id="UP001056756">
    <property type="component" value="Chromosome"/>
</dbReference>
<evidence type="ECO:0000256" key="3">
    <source>
        <dbReference type="ARBA" id="ARBA00022840"/>
    </source>
</evidence>
<evidence type="ECO:0000256" key="4">
    <source>
        <dbReference type="PROSITE-ProRule" id="PRU00409"/>
    </source>
</evidence>
<keyword evidence="3 4" id="KW-0067">ATP-binding</keyword>
<dbReference type="InterPro" id="IPR052032">
    <property type="entry name" value="ATP-dep_AA_Ligase"/>
</dbReference>
<dbReference type="Gene3D" id="3.40.50.20">
    <property type="match status" value="1"/>
</dbReference>
<evidence type="ECO:0000256" key="2">
    <source>
        <dbReference type="ARBA" id="ARBA00022741"/>
    </source>
</evidence>
<evidence type="ECO:0000256" key="1">
    <source>
        <dbReference type="ARBA" id="ARBA00022598"/>
    </source>
</evidence>
<evidence type="ECO:0000313" key="7">
    <source>
        <dbReference type="Proteomes" id="UP001056756"/>
    </source>
</evidence>
<dbReference type="GO" id="GO:0016874">
    <property type="term" value="F:ligase activity"/>
    <property type="evidence" value="ECO:0007669"/>
    <property type="project" value="UniProtKB-KW"/>
</dbReference>
<name>A0A9J6ZD92_9BACL</name>
<dbReference type="AlphaFoldDB" id="A0A9J6ZD92"/>
<dbReference type="GO" id="GO:0005524">
    <property type="term" value="F:ATP binding"/>
    <property type="evidence" value="ECO:0007669"/>
    <property type="project" value="UniProtKB-UniRule"/>
</dbReference>
<protein>
    <submittedName>
        <fullName evidence="6">ATP-grasp domain-containing protein</fullName>
    </submittedName>
</protein>
<dbReference type="EMBL" id="CP097899">
    <property type="protein sequence ID" value="URN94007.1"/>
    <property type="molecule type" value="Genomic_DNA"/>
</dbReference>
<gene>
    <name evidence="6" type="ORF">NAG76_19620</name>
</gene>
<organism evidence="6 7">
    <name type="scientific">Candidatus Pristimantibacillus lignocellulolyticus</name>
    <dbReference type="NCBI Taxonomy" id="2994561"/>
    <lineage>
        <taxon>Bacteria</taxon>
        <taxon>Bacillati</taxon>
        <taxon>Bacillota</taxon>
        <taxon>Bacilli</taxon>
        <taxon>Bacillales</taxon>
        <taxon>Paenibacillaceae</taxon>
        <taxon>Candidatus Pristimantibacillus</taxon>
    </lineage>
</organism>
<evidence type="ECO:0000313" key="6">
    <source>
        <dbReference type="EMBL" id="URN94007.1"/>
    </source>
</evidence>